<evidence type="ECO:0000259" key="2">
    <source>
        <dbReference type="SMART" id="SM00305"/>
    </source>
</evidence>
<dbReference type="EMBL" id="PFSJ01000010">
    <property type="protein sequence ID" value="PJC23798.1"/>
    <property type="molecule type" value="Genomic_DNA"/>
</dbReference>
<dbReference type="Pfam" id="PF14890">
    <property type="entry name" value="Intein_splicing"/>
    <property type="match status" value="1"/>
</dbReference>
<evidence type="ECO:0000313" key="4">
    <source>
        <dbReference type="Proteomes" id="UP000229756"/>
    </source>
</evidence>
<evidence type="ECO:0000313" key="3">
    <source>
        <dbReference type="EMBL" id="PJC23798.1"/>
    </source>
</evidence>
<sequence>MLKLFEKNKNQGQGTNSTSGNIGTGTTKWKKVSEIKVGDKIAVTKEWDIRDDAKGKFNIGTGAIDFDEIVSIKKVGREKVWDIEVEGTHNFVGNGILAHNTYINGKLTANSDALDADELLFNVQNTGSNVFKVDSEGDYSYDGTGSTPAADYAEYFATLDIDLEAGEAVCVDTANANSVKRCTKAEETNIMGIVSTKPALVGNAKPEYINNKNYVAIAMLGQIPANVSTENGEIRIGDSLTAASRAGYLMKANAGDSTVGVALEGLPLTSSGAAPIQVMISRRNKSLTVESVEAEVTERIAAMKIEDEVNILVANAVASLTSKNTLTLDENGNVILANDPTQAIDLLANNQSLITLQSDYESLKNSLTSKIADIENTISSSIFEREYDADAKVVESNIVSYEGNGVTLANSDNRDNIVGVATSVDTEGSKATIVTRGRVVITVTNENGNIYKNDPVTVSSANSGLGVKAITEGMIVGYALNDAEYNDENQSSVEIAIAPSWFMGSNNDFALGSNPVDLSGSTSLTDLTISGDSLLYGNLSVMGDSRFTNIFTTGDLSVGLMTLSSESNSINVSGDVLKLQNEYGAGNIEVFGGKIVMTNTGSIKVLGEVTARKYNVDTSDVAGASAGKAQILVGGNEVIIETNALTDKSLIFVTAENSASVFTYEAVAYEAGNEANGGGVSADDGNGPVGVIDGRDDSADSAVGGATLEKVAIRIYTESPVEKDTTVNWWIVN</sequence>
<dbReference type="PROSITE" id="PS50818">
    <property type="entry name" value="INTEIN_C_TER"/>
    <property type="match status" value="1"/>
</dbReference>
<name>A0A2M8EM41_UNCKA</name>
<dbReference type="InterPro" id="IPR036844">
    <property type="entry name" value="Hint_dom_sf"/>
</dbReference>
<dbReference type="NCBIfam" id="TIGR01443">
    <property type="entry name" value="intein_Cterm"/>
    <property type="match status" value="1"/>
</dbReference>
<dbReference type="Proteomes" id="UP000229756">
    <property type="component" value="Unassembled WGS sequence"/>
</dbReference>
<protein>
    <recommendedName>
        <fullName evidence="2">Hint domain-containing protein</fullName>
    </recommendedName>
</protein>
<reference evidence="4" key="1">
    <citation type="submission" date="2017-09" db="EMBL/GenBank/DDBJ databases">
        <title>Depth-based differentiation of microbial function through sediment-hosted aquifers and enrichment of novel symbionts in the deep terrestrial subsurface.</title>
        <authorList>
            <person name="Probst A.J."/>
            <person name="Ladd B."/>
            <person name="Jarett J.K."/>
            <person name="Geller-Mcgrath D.E."/>
            <person name="Sieber C.M.K."/>
            <person name="Emerson J.B."/>
            <person name="Anantharaman K."/>
            <person name="Thomas B.C."/>
            <person name="Malmstrom R."/>
            <person name="Stieglmeier M."/>
            <person name="Klingl A."/>
            <person name="Woyke T."/>
            <person name="Ryan C.M."/>
            <person name="Banfield J.F."/>
        </authorList>
    </citation>
    <scope>NUCLEOTIDE SEQUENCE [LARGE SCALE GENOMIC DNA]</scope>
</reference>
<comment type="caution">
    <text evidence="3">The sequence shown here is derived from an EMBL/GenBank/DDBJ whole genome shotgun (WGS) entry which is preliminary data.</text>
</comment>
<dbReference type="SUPFAM" id="SSF51294">
    <property type="entry name" value="Hedgehog/intein (Hint) domain"/>
    <property type="match status" value="1"/>
</dbReference>
<proteinExistence type="predicted"/>
<dbReference type="SMART" id="SM00305">
    <property type="entry name" value="HintC"/>
    <property type="match status" value="1"/>
</dbReference>
<accession>A0A2M8EM41</accession>
<organism evidence="3 4">
    <name type="scientific">candidate division WWE3 bacterium CG_4_9_14_0_2_um_filter_35_11</name>
    <dbReference type="NCBI Taxonomy" id="1975077"/>
    <lineage>
        <taxon>Bacteria</taxon>
        <taxon>Katanobacteria</taxon>
    </lineage>
</organism>
<dbReference type="Gene3D" id="2.40.300.10">
    <property type="entry name" value="Head decoration protein D"/>
    <property type="match status" value="1"/>
</dbReference>
<gene>
    <name evidence="3" type="ORF">CO058_01300</name>
</gene>
<dbReference type="InterPro" id="IPR030934">
    <property type="entry name" value="Intein_C"/>
</dbReference>
<dbReference type="InterPro" id="IPR003586">
    <property type="entry name" value="Hint_dom_C"/>
</dbReference>
<feature type="compositionally biased region" description="Low complexity" evidence="1">
    <location>
        <begin position="12"/>
        <end position="26"/>
    </location>
</feature>
<evidence type="ECO:0000256" key="1">
    <source>
        <dbReference type="SAM" id="MobiDB-lite"/>
    </source>
</evidence>
<feature type="domain" description="Hint" evidence="2">
    <location>
        <begin position="61"/>
        <end position="106"/>
    </location>
</feature>
<dbReference type="CDD" id="cd00081">
    <property type="entry name" value="Hint"/>
    <property type="match status" value="1"/>
</dbReference>
<dbReference type="AlphaFoldDB" id="A0A2M8EM41"/>
<feature type="region of interest" description="Disordered" evidence="1">
    <location>
        <begin position="7"/>
        <end position="26"/>
    </location>
</feature>
<dbReference type="Gene3D" id="2.170.16.10">
    <property type="entry name" value="Hedgehog/Intein (Hint) domain"/>
    <property type="match status" value="1"/>
</dbReference>